<dbReference type="SUPFAM" id="SSF54106">
    <property type="entry name" value="LysM domain"/>
    <property type="match status" value="1"/>
</dbReference>
<protein>
    <submittedName>
        <fullName evidence="3">Peptidoglycan-binding LysM</fullName>
    </submittedName>
</protein>
<dbReference type="AlphaFoldDB" id="A0A9P7YUG2"/>
<sequence length="174" mass="19332">MGRWSYYDTDEERLPAGMQRTGYDADTQTYTYRDAENNTYEGGPGSRYGELTKISSGELTQLTGEDDTSATPLPVANSIGPSWRHETMPLLKFMLLIGLFFTAFLWYILSAAANEPGIPTKCKDASKTYIVQKGDTCWDIAEGRGIDLQKLLDENQGLNCDRLEIGSPVCIPKV</sequence>
<reference evidence="3" key="1">
    <citation type="journal article" date="2021" name="IMA Fungus">
        <title>Genomic characterization of three marine fungi, including Emericellopsis atlantica sp. nov. with signatures of a generalist lifestyle and marine biomass degradation.</title>
        <authorList>
            <person name="Hagestad O.C."/>
            <person name="Hou L."/>
            <person name="Andersen J.H."/>
            <person name="Hansen E.H."/>
            <person name="Altermark B."/>
            <person name="Li C."/>
            <person name="Kuhnert E."/>
            <person name="Cox R.J."/>
            <person name="Crous P.W."/>
            <person name="Spatafora J.W."/>
            <person name="Lail K."/>
            <person name="Amirebrahimi M."/>
            <person name="Lipzen A."/>
            <person name="Pangilinan J."/>
            <person name="Andreopoulos W."/>
            <person name="Hayes R.D."/>
            <person name="Ng V."/>
            <person name="Grigoriev I.V."/>
            <person name="Jackson S.A."/>
            <person name="Sutton T.D.S."/>
            <person name="Dobson A.D.W."/>
            <person name="Rama T."/>
        </authorList>
    </citation>
    <scope>NUCLEOTIDE SEQUENCE</scope>
    <source>
        <strain evidence="3">TRa3180A</strain>
    </source>
</reference>
<dbReference type="CDD" id="cd00118">
    <property type="entry name" value="LysM"/>
    <property type="match status" value="1"/>
</dbReference>
<organism evidence="3 4">
    <name type="scientific">Calycina marina</name>
    <dbReference type="NCBI Taxonomy" id="1763456"/>
    <lineage>
        <taxon>Eukaryota</taxon>
        <taxon>Fungi</taxon>
        <taxon>Dikarya</taxon>
        <taxon>Ascomycota</taxon>
        <taxon>Pezizomycotina</taxon>
        <taxon>Leotiomycetes</taxon>
        <taxon>Helotiales</taxon>
        <taxon>Pezizellaceae</taxon>
        <taxon>Calycina</taxon>
    </lineage>
</organism>
<dbReference type="PROSITE" id="PS51782">
    <property type="entry name" value="LYSM"/>
    <property type="match status" value="1"/>
</dbReference>
<proteinExistence type="predicted"/>
<dbReference type="Gene3D" id="3.10.350.10">
    <property type="entry name" value="LysM domain"/>
    <property type="match status" value="1"/>
</dbReference>
<dbReference type="Proteomes" id="UP000887226">
    <property type="component" value="Unassembled WGS sequence"/>
</dbReference>
<keyword evidence="1" id="KW-0472">Membrane</keyword>
<dbReference type="InterPro" id="IPR018392">
    <property type="entry name" value="LysM"/>
</dbReference>
<feature type="domain" description="LysM" evidence="2">
    <location>
        <begin position="127"/>
        <end position="171"/>
    </location>
</feature>
<keyword evidence="1" id="KW-1133">Transmembrane helix</keyword>
<gene>
    <name evidence="3" type="ORF">BJ878DRAFT_530052</name>
</gene>
<dbReference type="EMBL" id="MU254773">
    <property type="protein sequence ID" value="KAG9239876.1"/>
    <property type="molecule type" value="Genomic_DNA"/>
</dbReference>
<keyword evidence="1" id="KW-0812">Transmembrane</keyword>
<evidence type="ECO:0000256" key="1">
    <source>
        <dbReference type="SAM" id="Phobius"/>
    </source>
</evidence>
<dbReference type="Pfam" id="PF01476">
    <property type="entry name" value="LysM"/>
    <property type="match status" value="1"/>
</dbReference>
<dbReference type="OrthoDB" id="2107166at2759"/>
<evidence type="ECO:0000313" key="4">
    <source>
        <dbReference type="Proteomes" id="UP000887226"/>
    </source>
</evidence>
<evidence type="ECO:0000313" key="3">
    <source>
        <dbReference type="EMBL" id="KAG9239876.1"/>
    </source>
</evidence>
<dbReference type="SMART" id="SM00257">
    <property type="entry name" value="LysM"/>
    <property type="match status" value="1"/>
</dbReference>
<dbReference type="InterPro" id="IPR036779">
    <property type="entry name" value="LysM_dom_sf"/>
</dbReference>
<accession>A0A9P7YUG2</accession>
<feature type="transmembrane region" description="Helical" evidence="1">
    <location>
        <begin position="90"/>
        <end position="109"/>
    </location>
</feature>
<comment type="caution">
    <text evidence="3">The sequence shown here is derived from an EMBL/GenBank/DDBJ whole genome shotgun (WGS) entry which is preliminary data.</text>
</comment>
<name>A0A9P7YUG2_9HELO</name>
<keyword evidence="4" id="KW-1185">Reference proteome</keyword>
<evidence type="ECO:0000259" key="2">
    <source>
        <dbReference type="PROSITE" id="PS51782"/>
    </source>
</evidence>